<dbReference type="EMBL" id="KV453913">
    <property type="protein sequence ID" value="ODV78539.1"/>
    <property type="molecule type" value="Genomic_DNA"/>
</dbReference>
<dbReference type="OrthoDB" id="4083656at2759"/>
<feature type="transmembrane region" description="Helical" evidence="1">
    <location>
        <begin position="169"/>
        <end position="191"/>
    </location>
</feature>
<keyword evidence="1" id="KW-0472">Membrane</keyword>
<name>A0A1E4SG98_9ASCO</name>
<feature type="transmembrane region" description="Helical" evidence="1">
    <location>
        <begin position="122"/>
        <end position="149"/>
    </location>
</feature>
<dbReference type="RefSeq" id="XP_020063661.1">
    <property type="nucleotide sequence ID" value="XM_020211002.1"/>
</dbReference>
<evidence type="ECO:0000256" key="1">
    <source>
        <dbReference type="SAM" id="Phobius"/>
    </source>
</evidence>
<organism evidence="2 3">
    <name type="scientific">Suhomyces tanzawaensis NRRL Y-17324</name>
    <dbReference type="NCBI Taxonomy" id="984487"/>
    <lineage>
        <taxon>Eukaryota</taxon>
        <taxon>Fungi</taxon>
        <taxon>Dikarya</taxon>
        <taxon>Ascomycota</taxon>
        <taxon>Saccharomycotina</taxon>
        <taxon>Pichiomycetes</taxon>
        <taxon>Debaryomycetaceae</taxon>
        <taxon>Suhomyces</taxon>
    </lineage>
</organism>
<accession>A0A1E4SG98</accession>
<evidence type="ECO:0000313" key="3">
    <source>
        <dbReference type="Proteomes" id="UP000094285"/>
    </source>
</evidence>
<dbReference type="Proteomes" id="UP000094285">
    <property type="component" value="Unassembled WGS sequence"/>
</dbReference>
<gene>
    <name evidence="2" type="ORF">CANTADRAFT_6905</name>
</gene>
<dbReference type="GeneID" id="30985138"/>
<sequence length="372" mass="42802">MLPLIVAPIGLGIRRVALRPHTLAAFVRLKSNLPQDFNPKKSLPSEGEWKHLKQHIPGENVQSNEIRDRIPRFPLVKESIPTLLPKPGVPQVGPKHTFRQVVQILKSKTQPELIYESEPHRLYFLACFCFATILTIYGLVLAEFAWFQANRDYEENEKEHNEALRKREWVFSLAKNSVFSIIALGAAFFAGKFPTRLIRRMWYMPGPVEHIKFTTYPMIPGRPTPVITIPLEHLTRRHKARVWTGKGFYGTADNSMFFFVLNEAIGGGKRTRNWIVDRKGFFWSDGRVFDFLFGKETLAEAEAGIPYDEQIGIMNREVKKKKKQLRAEHGMFYQWKWGAKELQKDIGVAGSYVKSLRSKDKDNVGKIGGKKH</sequence>
<reference evidence="3" key="1">
    <citation type="submission" date="2016-05" db="EMBL/GenBank/DDBJ databases">
        <title>Comparative genomics of biotechnologically important yeasts.</title>
        <authorList>
            <consortium name="DOE Joint Genome Institute"/>
            <person name="Riley R."/>
            <person name="Haridas S."/>
            <person name="Wolfe K.H."/>
            <person name="Lopes M.R."/>
            <person name="Hittinger C.T."/>
            <person name="Goker M."/>
            <person name="Salamov A."/>
            <person name="Wisecaver J."/>
            <person name="Long T.M."/>
            <person name="Aerts A.L."/>
            <person name="Barry K."/>
            <person name="Choi C."/>
            <person name="Clum A."/>
            <person name="Coughlan A.Y."/>
            <person name="Deshpande S."/>
            <person name="Douglass A.P."/>
            <person name="Hanson S.J."/>
            <person name="Klenk H.-P."/>
            <person name="Labutti K."/>
            <person name="Lapidus A."/>
            <person name="Lindquist E."/>
            <person name="Lipzen A."/>
            <person name="Meier-Kolthoff J.P."/>
            <person name="Ohm R.A."/>
            <person name="Otillar R.P."/>
            <person name="Pangilinan J."/>
            <person name="Peng Y."/>
            <person name="Rokas A."/>
            <person name="Rosa C.A."/>
            <person name="Scheuner C."/>
            <person name="Sibirny A.A."/>
            <person name="Slot J.C."/>
            <person name="Stielow J.B."/>
            <person name="Sun H."/>
            <person name="Kurtzman C.P."/>
            <person name="Blackwell M."/>
            <person name="Grigoriev I.V."/>
            <person name="Jeffries T.W."/>
        </authorList>
    </citation>
    <scope>NUCLEOTIDE SEQUENCE [LARGE SCALE GENOMIC DNA]</scope>
    <source>
        <strain evidence="3">NRRL Y-17324</strain>
    </source>
</reference>
<proteinExistence type="predicted"/>
<keyword evidence="3" id="KW-1185">Reference proteome</keyword>
<dbReference type="AlphaFoldDB" id="A0A1E4SG98"/>
<protein>
    <submittedName>
        <fullName evidence="2">Uncharacterized protein</fullName>
    </submittedName>
</protein>
<keyword evidence="1" id="KW-0812">Transmembrane</keyword>
<evidence type="ECO:0000313" key="2">
    <source>
        <dbReference type="EMBL" id="ODV78539.1"/>
    </source>
</evidence>
<keyword evidence="1" id="KW-1133">Transmembrane helix</keyword>